<reference evidence="3" key="2">
    <citation type="submission" date="2023-06" db="EMBL/GenBank/DDBJ databases">
        <authorList>
            <consortium name="Lawrence Berkeley National Laboratory"/>
            <person name="Haridas S."/>
            <person name="Hensen N."/>
            <person name="Bonometti L."/>
            <person name="Westerberg I."/>
            <person name="Brannstrom I.O."/>
            <person name="Guillou S."/>
            <person name="Cros-Aarteil S."/>
            <person name="Calhoun S."/>
            <person name="Kuo A."/>
            <person name="Mondo S."/>
            <person name="Pangilinan J."/>
            <person name="Riley R."/>
            <person name="Labutti K."/>
            <person name="Andreopoulos B."/>
            <person name="Lipzen A."/>
            <person name="Chen C."/>
            <person name="Yanf M."/>
            <person name="Daum C."/>
            <person name="Ng V."/>
            <person name="Clum A."/>
            <person name="Steindorff A."/>
            <person name="Ohm R."/>
            <person name="Martin F."/>
            <person name="Silar P."/>
            <person name="Natvig D."/>
            <person name="Lalanne C."/>
            <person name="Gautier V."/>
            <person name="Ament-Velasquez S.L."/>
            <person name="Kruys A."/>
            <person name="Hutchinson M.I."/>
            <person name="Powell A.J."/>
            <person name="Barry K."/>
            <person name="Miller A.N."/>
            <person name="Grigoriev I.V."/>
            <person name="Debuchy R."/>
            <person name="Gladieux P."/>
            <person name="Thoren M.H."/>
            <person name="Johannesson H."/>
        </authorList>
    </citation>
    <scope>NUCLEOTIDE SEQUENCE</scope>
    <source>
        <strain evidence="3">CBS 118394</strain>
    </source>
</reference>
<gene>
    <name evidence="3" type="ORF">B0H66DRAFT_398740</name>
</gene>
<sequence>MESFTMPIDSVPNEILLSILSLLSTRALLPLVAVSHRFYSVTLRILQHRLTKAAALPDHRLILECYHPSAKISTPYLYGDYLYTDSAAETDAFGSGLPRPTLGELGQIYSHFRPVAQEENWRPRSRYPMKQSQQNARASDHDVQDGGDDGGEQSQRQPDETQQLPPSHDVYLDENELFTQLCTVTNLVKVGPKPGLFLSHVNISDGLIRVFRPWLAAQAAAECVGQLDKPKPQVLWADSAHDVGIRFRVVEKATAGPYRPVLVKQDEDLPVAYRLELEELLVRTNRLLLMVEKSEAQEVTTSGKAIVIASI</sequence>
<dbReference type="AlphaFoldDB" id="A0AAE0LYC9"/>
<dbReference type="SUPFAM" id="SSF81383">
    <property type="entry name" value="F-box domain"/>
    <property type="match status" value="1"/>
</dbReference>
<dbReference type="PROSITE" id="PS50181">
    <property type="entry name" value="FBOX"/>
    <property type="match status" value="1"/>
</dbReference>
<evidence type="ECO:0000256" key="1">
    <source>
        <dbReference type="SAM" id="MobiDB-lite"/>
    </source>
</evidence>
<dbReference type="InterPro" id="IPR001810">
    <property type="entry name" value="F-box_dom"/>
</dbReference>
<evidence type="ECO:0000259" key="2">
    <source>
        <dbReference type="PROSITE" id="PS50181"/>
    </source>
</evidence>
<feature type="domain" description="F-box" evidence="2">
    <location>
        <begin position="5"/>
        <end position="53"/>
    </location>
</feature>
<dbReference type="Pfam" id="PF12937">
    <property type="entry name" value="F-box-like"/>
    <property type="match status" value="1"/>
</dbReference>
<dbReference type="EMBL" id="JAUEDM010000009">
    <property type="protein sequence ID" value="KAK3312436.1"/>
    <property type="molecule type" value="Genomic_DNA"/>
</dbReference>
<dbReference type="Gene3D" id="1.20.1280.50">
    <property type="match status" value="1"/>
</dbReference>
<protein>
    <submittedName>
        <fullName evidence="3">Cyclin-like F-box protein</fullName>
    </submittedName>
</protein>
<feature type="region of interest" description="Disordered" evidence="1">
    <location>
        <begin position="120"/>
        <end position="167"/>
    </location>
</feature>
<name>A0AAE0LYC9_9PEZI</name>
<keyword evidence="4" id="KW-1185">Reference proteome</keyword>
<dbReference type="InterPro" id="IPR036047">
    <property type="entry name" value="F-box-like_dom_sf"/>
</dbReference>
<organism evidence="3 4">
    <name type="scientific">Apodospora peruviana</name>
    <dbReference type="NCBI Taxonomy" id="516989"/>
    <lineage>
        <taxon>Eukaryota</taxon>
        <taxon>Fungi</taxon>
        <taxon>Dikarya</taxon>
        <taxon>Ascomycota</taxon>
        <taxon>Pezizomycotina</taxon>
        <taxon>Sordariomycetes</taxon>
        <taxon>Sordariomycetidae</taxon>
        <taxon>Sordariales</taxon>
        <taxon>Lasiosphaeriaceae</taxon>
        <taxon>Apodospora</taxon>
    </lineage>
</organism>
<evidence type="ECO:0000313" key="3">
    <source>
        <dbReference type="EMBL" id="KAK3312436.1"/>
    </source>
</evidence>
<proteinExistence type="predicted"/>
<evidence type="ECO:0000313" key="4">
    <source>
        <dbReference type="Proteomes" id="UP001283341"/>
    </source>
</evidence>
<reference evidence="3" key="1">
    <citation type="journal article" date="2023" name="Mol. Phylogenet. Evol.">
        <title>Genome-scale phylogeny and comparative genomics of the fungal order Sordariales.</title>
        <authorList>
            <person name="Hensen N."/>
            <person name="Bonometti L."/>
            <person name="Westerberg I."/>
            <person name="Brannstrom I.O."/>
            <person name="Guillou S."/>
            <person name="Cros-Aarteil S."/>
            <person name="Calhoun S."/>
            <person name="Haridas S."/>
            <person name="Kuo A."/>
            <person name="Mondo S."/>
            <person name="Pangilinan J."/>
            <person name="Riley R."/>
            <person name="LaButti K."/>
            <person name="Andreopoulos B."/>
            <person name="Lipzen A."/>
            <person name="Chen C."/>
            <person name="Yan M."/>
            <person name="Daum C."/>
            <person name="Ng V."/>
            <person name="Clum A."/>
            <person name="Steindorff A."/>
            <person name="Ohm R.A."/>
            <person name="Martin F."/>
            <person name="Silar P."/>
            <person name="Natvig D.O."/>
            <person name="Lalanne C."/>
            <person name="Gautier V."/>
            <person name="Ament-Velasquez S.L."/>
            <person name="Kruys A."/>
            <person name="Hutchinson M.I."/>
            <person name="Powell A.J."/>
            <person name="Barry K."/>
            <person name="Miller A.N."/>
            <person name="Grigoriev I.V."/>
            <person name="Debuchy R."/>
            <person name="Gladieux P."/>
            <person name="Hiltunen Thoren M."/>
            <person name="Johannesson H."/>
        </authorList>
    </citation>
    <scope>NUCLEOTIDE SEQUENCE</scope>
    <source>
        <strain evidence="3">CBS 118394</strain>
    </source>
</reference>
<comment type="caution">
    <text evidence="3">The sequence shown here is derived from an EMBL/GenBank/DDBJ whole genome shotgun (WGS) entry which is preliminary data.</text>
</comment>
<dbReference type="Proteomes" id="UP001283341">
    <property type="component" value="Unassembled WGS sequence"/>
</dbReference>
<accession>A0AAE0LYC9</accession>